<dbReference type="NCBIfam" id="TIGR00115">
    <property type="entry name" value="tig"/>
    <property type="match status" value="1"/>
</dbReference>
<evidence type="ECO:0000256" key="5">
    <source>
        <dbReference type="ARBA" id="ARBA00023235"/>
    </source>
</evidence>
<proteinExistence type="predicted"/>
<dbReference type="InterPro" id="IPR008880">
    <property type="entry name" value="Trigger_fac_C"/>
</dbReference>
<keyword evidence="10" id="KW-1185">Reference proteome</keyword>
<dbReference type="RefSeq" id="WP_349163865.1">
    <property type="nucleotide sequence ID" value="NZ_JBBMFE010000002.1"/>
</dbReference>
<evidence type="ECO:0000313" key="10">
    <source>
        <dbReference type="Proteomes" id="UP001438008"/>
    </source>
</evidence>
<dbReference type="InterPro" id="IPR046357">
    <property type="entry name" value="PPIase_dom_sf"/>
</dbReference>
<dbReference type="EC" id="5.2.1.8" evidence="7"/>
<keyword evidence="5 7" id="KW-0413">Isomerase</keyword>
<dbReference type="Proteomes" id="UP001438008">
    <property type="component" value="Unassembled WGS sequence"/>
</dbReference>
<dbReference type="Gene3D" id="3.10.50.40">
    <property type="match status" value="1"/>
</dbReference>
<keyword evidence="4 7" id="KW-0697">Rotamase</keyword>
<comment type="subcellular location">
    <subcellularLocation>
        <location evidence="2">Cytoplasm</location>
    </subcellularLocation>
</comment>
<name>A0ABV1FE77_9FIRM</name>
<dbReference type="Pfam" id="PF00254">
    <property type="entry name" value="FKBP_C"/>
    <property type="match status" value="1"/>
</dbReference>
<dbReference type="Gene3D" id="1.10.3120.10">
    <property type="entry name" value="Trigger factor, C-terminal domain"/>
    <property type="match status" value="1"/>
</dbReference>
<dbReference type="PROSITE" id="PS51257">
    <property type="entry name" value="PROKAR_LIPOPROTEIN"/>
    <property type="match status" value="1"/>
</dbReference>
<evidence type="ECO:0000256" key="7">
    <source>
        <dbReference type="PROSITE-ProRule" id="PRU00277"/>
    </source>
</evidence>
<evidence type="ECO:0000256" key="3">
    <source>
        <dbReference type="ARBA" id="ARBA00022618"/>
    </source>
</evidence>
<keyword evidence="6" id="KW-0131">Cell cycle</keyword>
<evidence type="ECO:0000256" key="4">
    <source>
        <dbReference type="ARBA" id="ARBA00023110"/>
    </source>
</evidence>
<reference evidence="9 10" key="1">
    <citation type="submission" date="2024-03" db="EMBL/GenBank/DDBJ databases">
        <title>Human intestinal bacterial collection.</title>
        <authorList>
            <person name="Pauvert C."/>
            <person name="Hitch T.C.A."/>
            <person name="Clavel T."/>
        </authorList>
    </citation>
    <scope>NUCLEOTIDE SEQUENCE [LARGE SCALE GENOMIC DNA]</scope>
    <source>
        <strain evidence="9 10">CLA-AA-H132</strain>
    </source>
</reference>
<accession>A0ABV1FE77</accession>
<comment type="caution">
    <text evidence="9">The sequence shown here is derived from an EMBL/GenBank/DDBJ whole genome shotgun (WGS) entry which is preliminary data.</text>
</comment>
<feature type="domain" description="PPIase FKBP-type" evidence="8">
    <location>
        <begin position="97"/>
        <end position="159"/>
    </location>
</feature>
<dbReference type="SUPFAM" id="SSF54534">
    <property type="entry name" value="FKBP-like"/>
    <property type="match status" value="1"/>
</dbReference>
<evidence type="ECO:0000256" key="2">
    <source>
        <dbReference type="ARBA" id="ARBA00004496"/>
    </source>
</evidence>
<sequence length="355" mass="39020">MRKKWITAALVCTLVLTGGCGKSKNAEADNSSTDSTASGIAGQYPDSKITKLGNYKGVEIAKDNVEVSDDEVQSEIDNLLASYPEYQKLDKTTVEDGDWVNIDFVGKKDGEAFEGGSSSEGGYDLLIGSGSFIDGFEDGLIGKNVGDSFELPLTFPDTYTPNPDLAGQDVVFDVTINAIEEQVDAEWNDAFVQKNTDYETVDEYVAATKESLQQQKDSDKAYYVMEAIVNDSEFEYADSDVQALVDTQKQQYEQYASYFGMSLDDFLSNSGMTDEKLEENARFQIGCTLAIDAIGKAENMTVSDEEYQSGLEELASQYGAESGEAFEEQYGKEDVENSILYDKIMDYVVDQAVVK</sequence>
<organism evidence="9 10">
    <name type="scientific">Laedolimicola intestinihominis</name>
    <dbReference type="NCBI Taxonomy" id="3133166"/>
    <lineage>
        <taxon>Bacteria</taxon>
        <taxon>Bacillati</taxon>
        <taxon>Bacillota</taxon>
        <taxon>Clostridia</taxon>
        <taxon>Lachnospirales</taxon>
        <taxon>Lachnospiraceae</taxon>
        <taxon>Laedolimicola</taxon>
    </lineage>
</organism>
<gene>
    <name evidence="9" type="primary">tig</name>
    <name evidence="9" type="ORF">WMO29_04035</name>
</gene>
<evidence type="ECO:0000259" key="8">
    <source>
        <dbReference type="PROSITE" id="PS50059"/>
    </source>
</evidence>
<evidence type="ECO:0000256" key="1">
    <source>
        <dbReference type="ARBA" id="ARBA00000971"/>
    </source>
</evidence>
<dbReference type="Pfam" id="PF05698">
    <property type="entry name" value="Trigger_C"/>
    <property type="match status" value="1"/>
</dbReference>
<dbReference type="InterPro" id="IPR037041">
    <property type="entry name" value="Trigger_fac_C_sf"/>
</dbReference>
<evidence type="ECO:0000313" key="9">
    <source>
        <dbReference type="EMBL" id="MEQ2471660.1"/>
    </source>
</evidence>
<dbReference type="InterPro" id="IPR001179">
    <property type="entry name" value="PPIase_FKBP_dom"/>
</dbReference>
<comment type="catalytic activity">
    <reaction evidence="1 7">
        <text>[protein]-peptidylproline (omega=180) = [protein]-peptidylproline (omega=0)</text>
        <dbReference type="Rhea" id="RHEA:16237"/>
        <dbReference type="Rhea" id="RHEA-COMP:10747"/>
        <dbReference type="Rhea" id="RHEA-COMP:10748"/>
        <dbReference type="ChEBI" id="CHEBI:83833"/>
        <dbReference type="ChEBI" id="CHEBI:83834"/>
        <dbReference type="EC" id="5.2.1.8"/>
    </reaction>
</comment>
<dbReference type="InterPro" id="IPR027304">
    <property type="entry name" value="Trigger_fact/SurA_dom_sf"/>
</dbReference>
<protein>
    <recommendedName>
        <fullName evidence="7">peptidylprolyl isomerase</fullName>
        <ecNumber evidence="7">5.2.1.8</ecNumber>
    </recommendedName>
</protein>
<dbReference type="SUPFAM" id="SSF109998">
    <property type="entry name" value="Triger factor/SurA peptide-binding domain-like"/>
    <property type="match status" value="1"/>
</dbReference>
<keyword evidence="3" id="KW-0132">Cell division</keyword>
<dbReference type="EMBL" id="JBBMFE010000002">
    <property type="protein sequence ID" value="MEQ2471660.1"/>
    <property type="molecule type" value="Genomic_DNA"/>
</dbReference>
<evidence type="ECO:0000256" key="6">
    <source>
        <dbReference type="ARBA" id="ARBA00023306"/>
    </source>
</evidence>
<dbReference type="PROSITE" id="PS50059">
    <property type="entry name" value="FKBP_PPIASE"/>
    <property type="match status" value="1"/>
</dbReference>
<dbReference type="GO" id="GO:0003755">
    <property type="term" value="F:peptidyl-prolyl cis-trans isomerase activity"/>
    <property type="evidence" value="ECO:0007669"/>
    <property type="project" value="UniProtKB-EC"/>
</dbReference>
<dbReference type="InterPro" id="IPR005215">
    <property type="entry name" value="Trig_fac"/>
</dbReference>